<gene>
    <name evidence="5" type="ORF">ACFFHF_13000</name>
</gene>
<proteinExistence type="inferred from homology"/>
<keyword evidence="6" id="KW-1185">Reference proteome</keyword>
<evidence type="ECO:0000313" key="5">
    <source>
        <dbReference type="EMBL" id="MFC0476151.1"/>
    </source>
</evidence>
<dbReference type="Proteomes" id="UP001589738">
    <property type="component" value="Unassembled WGS sequence"/>
</dbReference>
<evidence type="ECO:0000256" key="1">
    <source>
        <dbReference type="ARBA" id="ARBA00022649"/>
    </source>
</evidence>
<dbReference type="Gene3D" id="1.20.120.580">
    <property type="entry name" value="bsu32300-like"/>
    <property type="match status" value="1"/>
</dbReference>
<comment type="caution">
    <text evidence="5">The sequence shown here is derived from an EMBL/GenBank/DDBJ whole genome shotgun (WGS) entry which is preliminary data.</text>
</comment>
<dbReference type="NCBIfam" id="NF047751">
    <property type="entry name" value="HepT_toxin"/>
    <property type="match status" value="1"/>
</dbReference>
<dbReference type="InterPro" id="IPR008201">
    <property type="entry name" value="HepT-like"/>
</dbReference>
<comment type="similarity">
    <text evidence="4">Belongs to the HepT RNase toxin family.</text>
</comment>
<dbReference type="InterPro" id="IPR037038">
    <property type="entry name" value="HepT-like_sf"/>
</dbReference>
<sequence length="134" mass="15585">MKNDVILNKINIIERCIRRIHEEYGNNPEHLKNFTKQDSIILNLQRACEASIDLAMHIVAEKKLGLPQNSRDAFTLLELENIIPSSLSNKMKAMVGFRNIAVHDYQEINLEILQKILENHLVDFLQFTKTILIY</sequence>
<name>A0ABV6KS46_9BACI</name>
<organism evidence="5 6">
    <name type="scientific">Robertmurraya beringensis</name>
    <dbReference type="NCBI Taxonomy" id="641660"/>
    <lineage>
        <taxon>Bacteria</taxon>
        <taxon>Bacillati</taxon>
        <taxon>Bacillota</taxon>
        <taxon>Bacilli</taxon>
        <taxon>Bacillales</taxon>
        <taxon>Bacillaceae</taxon>
        <taxon>Robertmurraya</taxon>
    </lineage>
</organism>
<dbReference type="RefSeq" id="WP_377058337.1">
    <property type="nucleotide sequence ID" value="NZ_JBHLUU010000092.1"/>
</dbReference>
<keyword evidence="1" id="KW-1277">Toxin-antitoxin system</keyword>
<dbReference type="PANTHER" id="PTHR33397:SF3">
    <property type="entry name" value="MRNA NUCLEASE HEPT"/>
    <property type="match status" value="1"/>
</dbReference>
<protein>
    <submittedName>
        <fullName evidence="5">DUF86 domain-containing protein</fullName>
    </submittedName>
</protein>
<dbReference type="Pfam" id="PF01934">
    <property type="entry name" value="HepT-like"/>
    <property type="match status" value="1"/>
</dbReference>
<dbReference type="InterPro" id="IPR052379">
    <property type="entry name" value="Type_VII_TA_RNase"/>
</dbReference>
<dbReference type="PANTHER" id="PTHR33397">
    <property type="entry name" value="UPF0331 PROTEIN YUTE"/>
    <property type="match status" value="1"/>
</dbReference>
<accession>A0ABV6KS46</accession>
<evidence type="ECO:0000256" key="4">
    <source>
        <dbReference type="ARBA" id="ARBA00024207"/>
    </source>
</evidence>
<keyword evidence="2" id="KW-0540">Nuclease</keyword>
<evidence type="ECO:0000256" key="2">
    <source>
        <dbReference type="ARBA" id="ARBA00022722"/>
    </source>
</evidence>
<keyword evidence="3" id="KW-0378">Hydrolase</keyword>
<dbReference type="EMBL" id="JBHLUU010000092">
    <property type="protein sequence ID" value="MFC0476151.1"/>
    <property type="molecule type" value="Genomic_DNA"/>
</dbReference>
<evidence type="ECO:0000256" key="3">
    <source>
        <dbReference type="ARBA" id="ARBA00022801"/>
    </source>
</evidence>
<evidence type="ECO:0000313" key="6">
    <source>
        <dbReference type="Proteomes" id="UP001589738"/>
    </source>
</evidence>
<reference evidence="5 6" key="1">
    <citation type="submission" date="2024-09" db="EMBL/GenBank/DDBJ databases">
        <authorList>
            <person name="Sun Q."/>
            <person name="Mori K."/>
        </authorList>
    </citation>
    <scope>NUCLEOTIDE SEQUENCE [LARGE SCALE GENOMIC DNA]</scope>
    <source>
        <strain evidence="5 6">CGMCC 1.9126</strain>
    </source>
</reference>